<keyword evidence="6 12" id="KW-0547">Nucleotide-binding</keyword>
<dbReference type="PROSITE" id="PS01331">
    <property type="entry name" value="THYMIDYLATE_KINASE"/>
    <property type="match status" value="1"/>
</dbReference>
<dbReference type="CDD" id="cd01672">
    <property type="entry name" value="TMPK"/>
    <property type="match status" value="1"/>
</dbReference>
<accession>A0A1I4U884</accession>
<dbReference type="GO" id="GO:0005524">
    <property type="term" value="F:ATP binding"/>
    <property type="evidence" value="ECO:0007669"/>
    <property type="project" value="UniProtKB-UniRule"/>
</dbReference>
<protein>
    <recommendedName>
        <fullName evidence="3 12">Thymidylate kinase</fullName>
        <ecNumber evidence="2 12">2.7.4.9</ecNumber>
    </recommendedName>
    <alternativeName>
        <fullName evidence="9 12">dTMP kinase</fullName>
    </alternativeName>
</protein>
<comment type="function">
    <text evidence="11 12">Phosphorylation of dTMP to form dTDP in both de novo and salvage pathways of dTTP synthesis.</text>
</comment>
<dbReference type="GO" id="GO:0004798">
    <property type="term" value="F:dTMP kinase activity"/>
    <property type="evidence" value="ECO:0007669"/>
    <property type="project" value="UniProtKB-UniRule"/>
</dbReference>
<evidence type="ECO:0000256" key="11">
    <source>
        <dbReference type="ARBA" id="ARBA00057735"/>
    </source>
</evidence>
<keyword evidence="4 12" id="KW-0808">Transferase</keyword>
<gene>
    <name evidence="12" type="primary">tmk</name>
    <name evidence="14" type="ORF">SAMN05660836_01700</name>
</gene>
<keyword evidence="7 12" id="KW-0418">Kinase</keyword>
<evidence type="ECO:0000256" key="5">
    <source>
        <dbReference type="ARBA" id="ARBA00022727"/>
    </source>
</evidence>
<dbReference type="GO" id="GO:0005829">
    <property type="term" value="C:cytosol"/>
    <property type="evidence" value="ECO:0007669"/>
    <property type="project" value="TreeGrafter"/>
</dbReference>
<reference evidence="14 15" key="1">
    <citation type="submission" date="2016-10" db="EMBL/GenBank/DDBJ databases">
        <authorList>
            <person name="de Groot N.N."/>
        </authorList>
    </citation>
    <scope>NUCLEOTIDE SEQUENCE [LARGE SCALE GENOMIC DNA]</scope>
    <source>
        <strain evidence="14 15">DSM 9990</strain>
    </source>
</reference>
<dbReference type="InterPro" id="IPR027417">
    <property type="entry name" value="P-loop_NTPase"/>
</dbReference>
<dbReference type="PANTHER" id="PTHR10344:SF4">
    <property type="entry name" value="UMP-CMP KINASE 2, MITOCHONDRIAL"/>
    <property type="match status" value="1"/>
</dbReference>
<dbReference type="Gene3D" id="3.40.50.300">
    <property type="entry name" value="P-loop containing nucleotide triphosphate hydrolases"/>
    <property type="match status" value="1"/>
</dbReference>
<evidence type="ECO:0000313" key="14">
    <source>
        <dbReference type="EMBL" id="SFM85182.1"/>
    </source>
</evidence>
<evidence type="ECO:0000256" key="3">
    <source>
        <dbReference type="ARBA" id="ARBA00017144"/>
    </source>
</evidence>
<dbReference type="Pfam" id="PF02223">
    <property type="entry name" value="Thymidylate_kin"/>
    <property type="match status" value="1"/>
</dbReference>
<dbReference type="SUPFAM" id="SSF52540">
    <property type="entry name" value="P-loop containing nucleoside triphosphate hydrolases"/>
    <property type="match status" value="1"/>
</dbReference>
<name>A0A1I4U884_9BACT</name>
<keyword evidence="15" id="KW-1185">Reference proteome</keyword>
<dbReference type="Proteomes" id="UP000199611">
    <property type="component" value="Unassembled WGS sequence"/>
</dbReference>
<keyword evidence="8 12" id="KW-0067">ATP-binding</keyword>
<dbReference type="HAMAP" id="MF_00165">
    <property type="entry name" value="Thymidylate_kinase"/>
    <property type="match status" value="1"/>
</dbReference>
<dbReference type="PANTHER" id="PTHR10344">
    <property type="entry name" value="THYMIDYLATE KINASE"/>
    <property type="match status" value="1"/>
</dbReference>
<dbReference type="EMBL" id="FOUU01000005">
    <property type="protein sequence ID" value="SFM85182.1"/>
    <property type="molecule type" value="Genomic_DNA"/>
</dbReference>
<keyword evidence="5 12" id="KW-0545">Nucleotide biosynthesis</keyword>
<dbReference type="FunFam" id="3.40.50.300:FF:000225">
    <property type="entry name" value="Thymidylate kinase"/>
    <property type="match status" value="1"/>
</dbReference>
<feature type="binding site" evidence="12">
    <location>
        <begin position="11"/>
        <end position="18"/>
    </location>
    <ligand>
        <name>ATP</name>
        <dbReference type="ChEBI" id="CHEBI:30616"/>
    </ligand>
</feature>
<evidence type="ECO:0000256" key="10">
    <source>
        <dbReference type="ARBA" id="ARBA00048743"/>
    </source>
</evidence>
<dbReference type="InterPro" id="IPR039430">
    <property type="entry name" value="Thymidylate_kin-like_dom"/>
</dbReference>
<dbReference type="NCBIfam" id="TIGR00041">
    <property type="entry name" value="DTMP_kinase"/>
    <property type="match status" value="1"/>
</dbReference>
<dbReference type="STRING" id="39841.SAMN05660836_01700"/>
<dbReference type="InterPro" id="IPR018094">
    <property type="entry name" value="Thymidylate_kinase"/>
</dbReference>
<feature type="domain" description="Thymidylate kinase-like" evidence="13">
    <location>
        <begin position="9"/>
        <end position="190"/>
    </location>
</feature>
<dbReference type="OrthoDB" id="9774907at2"/>
<dbReference type="AlphaFoldDB" id="A0A1I4U884"/>
<evidence type="ECO:0000256" key="1">
    <source>
        <dbReference type="ARBA" id="ARBA00009776"/>
    </source>
</evidence>
<dbReference type="EC" id="2.7.4.9" evidence="2 12"/>
<dbReference type="GO" id="GO:0006235">
    <property type="term" value="P:dTTP biosynthetic process"/>
    <property type="evidence" value="ECO:0007669"/>
    <property type="project" value="UniProtKB-UniRule"/>
</dbReference>
<evidence type="ECO:0000256" key="4">
    <source>
        <dbReference type="ARBA" id="ARBA00022679"/>
    </source>
</evidence>
<dbReference type="GO" id="GO:0006233">
    <property type="term" value="P:dTDP biosynthetic process"/>
    <property type="evidence" value="ECO:0007669"/>
    <property type="project" value="InterPro"/>
</dbReference>
<evidence type="ECO:0000256" key="6">
    <source>
        <dbReference type="ARBA" id="ARBA00022741"/>
    </source>
</evidence>
<evidence type="ECO:0000256" key="8">
    <source>
        <dbReference type="ARBA" id="ARBA00022840"/>
    </source>
</evidence>
<sequence length="206" mass="23129">MFQKKVLCFEGIDGSGKTTLVRILSERISCPVLVIADPGGSELGNRIRRILSDSGSTAHPWVDALLFLAGRVENIHRMILPALQQEKCVLLDRFFDSTFAYQGYGQGLNLQALKKVSDAVLEGFRPDLTFILDCPVEVAAKRIEDRPEVLSRWERLGRSFMERVRQGYLEIAGSDPDRYVVLDATADPETLCRRVLDICERLRGSS</sequence>
<comment type="similarity">
    <text evidence="1 12">Belongs to the thymidylate kinase family.</text>
</comment>
<evidence type="ECO:0000313" key="15">
    <source>
        <dbReference type="Proteomes" id="UP000199611"/>
    </source>
</evidence>
<organism evidence="14 15">
    <name type="scientific">Thermodesulforhabdus norvegica</name>
    <dbReference type="NCBI Taxonomy" id="39841"/>
    <lineage>
        <taxon>Bacteria</taxon>
        <taxon>Pseudomonadati</taxon>
        <taxon>Thermodesulfobacteriota</taxon>
        <taxon>Syntrophobacteria</taxon>
        <taxon>Syntrophobacterales</taxon>
        <taxon>Thermodesulforhabdaceae</taxon>
        <taxon>Thermodesulforhabdus</taxon>
    </lineage>
</organism>
<dbReference type="InterPro" id="IPR018095">
    <property type="entry name" value="Thymidylate_kin_CS"/>
</dbReference>
<evidence type="ECO:0000256" key="2">
    <source>
        <dbReference type="ARBA" id="ARBA00012980"/>
    </source>
</evidence>
<comment type="catalytic activity">
    <reaction evidence="10 12">
        <text>dTMP + ATP = dTDP + ADP</text>
        <dbReference type="Rhea" id="RHEA:13517"/>
        <dbReference type="ChEBI" id="CHEBI:30616"/>
        <dbReference type="ChEBI" id="CHEBI:58369"/>
        <dbReference type="ChEBI" id="CHEBI:63528"/>
        <dbReference type="ChEBI" id="CHEBI:456216"/>
        <dbReference type="EC" id="2.7.4.9"/>
    </reaction>
</comment>
<evidence type="ECO:0000259" key="13">
    <source>
        <dbReference type="Pfam" id="PF02223"/>
    </source>
</evidence>
<evidence type="ECO:0000256" key="12">
    <source>
        <dbReference type="HAMAP-Rule" id="MF_00165"/>
    </source>
</evidence>
<evidence type="ECO:0000256" key="7">
    <source>
        <dbReference type="ARBA" id="ARBA00022777"/>
    </source>
</evidence>
<dbReference type="RefSeq" id="WP_093394995.1">
    <property type="nucleotide sequence ID" value="NZ_FOUU01000005.1"/>
</dbReference>
<evidence type="ECO:0000256" key="9">
    <source>
        <dbReference type="ARBA" id="ARBA00029962"/>
    </source>
</evidence>
<proteinExistence type="inferred from homology"/>
<dbReference type="GO" id="GO:0006227">
    <property type="term" value="P:dUDP biosynthetic process"/>
    <property type="evidence" value="ECO:0007669"/>
    <property type="project" value="TreeGrafter"/>
</dbReference>